<dbReference type="HOGENOM" id="CLU_174365_0_0_1"/>
<keyword evidence="3" id="KW-1185">Reference proteome</keyword>
<dbReference type="EMBL" id="CM001884">
    <property type="protein sequence ID" value="EOY26473.1"/>
    <property type="molecule type" value="Genomic_DNA"/>
</dbReference>
<keyword evidence="1" id="KW-0175">Coiled coil</keyword>
<organism evidence="2 3">
    <name type="scientific">Theobroma cacao</name>
    <name type="common">Cacao</name>
    <name type="synonym">Cocoa</name>
    <dbReference type="NCBI Taxonomy" id="3641"/>
    <lineage>
        <taxon>Eukaryota</taxon>
        <taxon>Viridiplantae</taxon>
        <taxon>Streptophyta</taxon>
        <taxon>Embryophyta</taxon>
        <taxon>Tracheophyta</taxon>
        <taxon>Spermatophyta</taxon>
        <taxon>Magnoliopsida</taxon>
        <taxon>eudicotyledons</taxon>
        <taxon>Gunneridae</taxon>
        <taxon>Pentapetalae</taxon>
        <taxon>rosids</taxon>
        <taxon>malvids</taxon>
        <taxon>Malvales</taxon>
        <taxon>Malvaceae</taxon>
        <taxon>Byttnerioideae</taxon>
        <taxon>Theobroma</taxon>
    </lineage>
</organism>
<proteinExistence type="predicted"/>
<name>A0A061GAM0_THECC</name>
<dbReference type="Gramene" id="EOY26473">
    <property type="protein sequence ID" value="EOY26473"/>
    <property type="gene ID" value="TCM_028207"/>
</dbReference>
<dbReference type="InParanoid" id="A0A061GAM0"/>
<protein>
    <submittedName>
        <fullName evidence="2">Uncharacterized protein</fullName>
    </submittedName>
</protein>
<evidence type="ECO:0000313" key="2">
    <source>
        <dbReference type="EMBL" id="EOY26473.1"/>
    </source>
</evidence>
<evidence type="ECO:0000256" key="1">
    <source>
        <dbReference type="SAM" id="Coils"/>
    </source>
</evidence>
<evidence type="ECO:0000313" key="3">
    <source>
        <dbReference type="Proteomes" id="UP000026915"/>
    </source>
</evidence>
<dbReference type="AlphaFoldDB" id="A0A061GAM0"/>
<gene>
    <name evidence="2" type="ORF">TCM_028207</name>
</gene>
<reference evidence="2 3" key="1">
    <citation type="journal article" date="2013" name="Genome Biol.">
        <title>The genome sequence of the most widely cultivated cacao type and its use to identify candidate genes regulating pod color.</title>
        <authorList>
            <person name="Motamayor J.C."/>
            <person name="Mockaitis K."/>
            <person name="Schmutz J."/>
            <person name="Haiminen N."/>
            <person name="Iii D.L."/>
            <person name="Cornejo O."/>
            <person name="Findley S.D."/>
            <person name="Zheng P."/>
            <person name="Utro F."/>
            <person name="Royaert S."/>
            <person name="Saski C."/>
            <person name="Jenkins J."/>
            <person name="Podicheti R."/>
            <person name="Zhao M."/>
            <person name="Scheffler B.E."/>
            <person name="Stack J.C."/>
            <person name="Feltus F.A."/>
            <person name="Mustiga G.M."/>
            <person name="Amores F."/>
            <person name="Phillips W."/>
            <person name="Marelli J.P."/>
            <person name="May G.D."/>
            <person name="Shapiro H."/>
            <person name="Ma J."/>
            <person name="Bustamante C.D."/>
            <person name="Schnell R.J."/>
            <person name="Main D."/>
            <person name="Gilbert D."/>
            <person name="Parida L."/>
            <person name="Kuhn D.N."/>
        </authorList>
    </citation>
    <scope>NUCLEOTIDE SEQUENCE [LARGE SCALE GENOMIC DNA]</scope>
    <source>
        <strain evidence="3">cv. Matina 1-6</strain>
    </source>
</reference>
<sequence length="109" mass="12680">MTLGIRAAMENMRFEVETEGVASTPDTRETRSSRVMRKSISRDLFTMVETRLTHQEERVVELIDRCEESEAWMDGCKEQMAELREELQARLNETLEALTQLDARREAEA</sequence>
<accession>A0A061GAM0</accession>
<feature type="coiled-coil region" evidence="1">
    <location>
        <begin position="73"/>
        <end position="104"/>
    </location>
</feature>
<dbReference type="Proteomes" id="UP000026915">
    <property type="component" value="Chromosome 6"/>
</dbReference>